<dbReference type="GO" id="GO:0070628">
    <property type="term" value="F:proteasome binding"/>
    <property type="evidence" value="ECO:0007669"/>
    <property type="project" value="TreeGrafter"/>
</dbReference>
<dbReference type="GO" id="GO:0016579">
    <property type="term" value="P:protein deubiquitination"/>
    <property type="evidence" value="ECO:0007669"/>
    <property type="project" value="InterPro"/>
</dbReference>
<dbReference type="AlphaFoldDB" id="F2URH5"/>
<dbReference type="EC" id="3.4.19.12" evidence="2"/>
<dbReference type="EMBL" id="GL832991">
    <property type="protein sequence ID" value="EGD80144.1"/>
    <property type="molecule type" value="Genomic_DNA"/>
</dbReference>
<dbReference type="GO" id="GO:0004843">
    <property type="term" value="F:cysteine-type deubiquitinase activity"/>
    <property type="evidence" value="ECO:0007669"/>
    <property type="project" value="UniProtKB-EC"/>
</dbReference>
<keyword evidence="4" id="KW-0833">Ubl conjugation pathway</keyword>
<dbReference type="OMA" id="FKSDAEY"/>
<dbReference type="Gene3D" id="3.90.70.10">
    <property type="entry name" value="Cysteine proteinases"/>
    <property type="match status" value="1"/>
</dbReference>
<dbReference type="KEGG" id="sre:PTSG_13270"/>
<dbReference type="OrthoDB" id="333239at2759"/>
<evidence type="ECO:0000256" key="2">
    <source>
        <dbReference type="ARBA" id="ARBA00012759"/>
    </source>
</evidence>
<comment type="catalytic activity">
    <reaction evidence="1">
        <text>Thiol-dependent hydrolysis of ester, thioester, amide, peptide and isopeptide bonds formed by the C-terminal Gly of ubiquitin (a 76-residue protein attached to proteins as an intracellular targeting signal).</text>
        <dbReference type="EC" id="3.4.19.12"/>
    </reaction>
</comment>
<evidence type="ECO:0000256" key="7">
    <source>
        <dbReference type="SAM" id="MobiDB-lite"/>
    </source>
</evidence>
<dbReference type="SUPFAM" id="SSF54236">
    <property type="entry name" value="Ubiquitin-like"/>
    <property type="match status" value="1"/>
</dbReference>
<dbReference type="SMART" id="SM00213">
    <property type="entry name" value="UBQ"/>
    <property type="match status" value="1"/>
</dbReference>
<feature type="domain" description="Ubiquitin-like" evidence="8">
    <location>
        <begin position="4"/>
        <end position="71"/>
    </location>
</feature>
<accession>F2URH5</accession>
<dbReference type="Gene3D" id="3.10.20.90">
    <property type="entry name" value="Phosphatidylinositol 3-kinase Catalytic Subunit, Chain A, domain 1"/>
    <property type="match status" value="1"/>
</dbReference>
<name>F2URH5_SALR5</name>
<dbReference type="PROSITE" id="PS50053">
    <property type="entry name" value="UBIQUITIN_2"/>
    <property type="match status" value="1"/>
</dbReference>
<dbReference type="InterPro" id="IPR028889">
    <property type="entry name" value="USP"/>
</dbReference>
<keyword evidence="3" id="KW-0645">Protease</keyword>
<organism evidence="11">
    <name type="scientific">Salpingoeca rosetta (strain ATCC 50818 / BSB-021)</name>
    <dbReference type="NCBI Taxonomy" id="946362"/>
    <lineage>
        <taxon>Eukaryota</taxon>
        <taxon>Choanoflagellata</taxon>
        <taxon>Craspedida</taxon>
        <taxon>Salpingoecidae</taxon>
        <taxon>Salpingoeca</taxon>
    </lineage>
</organism>
<gene>
    <name evidence="10" type="ORF">PTSG_13270</name>
</gene>
<evidence type="ECO:0000256" key="1">
    <source>
        <dbReference type="ARBA" id="ARBA00000707"/>
    </source>
</evidence>
<dbReference type="RefSeq" id="XP_004988206.1">
    <property type="nucleotide sequence ID" value="XM_004988149.1"/>
</dbReference>
<dbReference type="InterPro" id="IPR038765">
    <property type="entry name" value="Papain-like_cys_pep_sf"/>
</dbReference>
<evidence type="ECO:0000313" key="10">
    <source>
        <dbReference type="EMBL" id="EGD80144.1"/>
    </source>
</evidence>
<sequence>MGKFTVKIKWGKEVFKDVEVDTDEDPDAFRAQLFSLTGVPPEGQKIMCKGMTLKDTWEKFPIKNKASVLLMGTAGELPDEPDDIQFADELPDTAVVNNYPAGLANLGNTCYMNATLQCLKTADSLRDLIKSGSVAGGDGRAAMVQHLQRMYTIMDNDTDRSGLDMALMGFLMTLRQVNPQFAQTEQGHPAQQDANEFWGVLSRALDTSLRGGDGASTAFPRGGPISQYFGIDRTDTLACTEAPEEEAVVSRASNLQLSCHIDKDIGFVMAGLKRALEEEITKASPTLGRDAIYKKQSLVSRLPAFLAINFVRFYFKRSTQENCKIRKDVKFPMSLDVFELCTPELKEKLNPHRTRFAEYQDWEADNSASMAGKKPTDIDTTADTTEYYPTEFQD</sequence>
<evidence type="ECO:0000256" key="6">
    <source>
        <dbReference type="ARBA" id="ARBA00022807"/>
    </source>
</evidence>
<dbReference type="InterPro" id="IPR000626">
    <property type="entry name" value="Ubiquitin-like_dom"/>
</dbReference>
<dbReference type="Pfam" id="PF00443">
    <property type="entry name" value="UCH"/>
    <property type="match status" value="1"/>
</dbReference>
<dbReference type="PANTHER" id="PTHR43982">
    <property type="entry name" value="UBIQUITIN CARBOXYL-TERMINAL HYDROLASE"/>
    <property type="match status" value="1"/>
</dbReference>
<evidence type="ECO:0000256" key="5">
    <source>
        <dbReference type="ARBA" id="ARBA00022801"/>
    </source>
</evidence>
<feature type="non-terminal residue" evidence="10">
    <location>
        <position position="394"/>
    </location>
</feature>
<dbReference type="SUPFAM" id="SSF54001">
    <property type="entry name" value="Cysteine proteinases"/>
    <property type="match status" value="1"/>
</dbReference>
<evidence type="ECO:0000259" key="9">
    <source>
        <dbReference type="PROSITE" id="PS50235"/>
    </source>
</evidence>
<dbReference type="eggNOG" id="KOG1872">
    <property type="taxonomic scope" value="Eukaryota"/>
</dbReference>
<dbReference type="FunCoup" id="F2URH5">
    <property type="interactions" value="1852"/>
</dbReference>
<evidence type="ECO:0000259" key="8">
    <source>
        <dbReference type="PROSITE" id="PS50053"/>
    </source>
</evidence>
<dbReference type="PROSITE" id="PS50235">
    <property type="entry name" value="USP_3"/>
    <property type="match status" value="1"/>
</dbReference>
<dbReference type="Proteomes" id="UP000007799">
    <property type="component" value="Unassembled WGS sequence"/>
</dbReference>
<proteinExistence type="predicted"/>
<dbReference type="InterPro" id="IPR044635">
    <property type="entry name" value="UBP14-like"/>
</dbReference>
<evidence type="ECO:0000256" key="3">
    <source>
        <dbReference type="ARBA" id="ARBA00022670"/>
    </source>
</evidence>
<dbReference type="GO" id="GO:0043161">
    <property type="term" value="P:proteasome-mediated ubiquitin-dependent protein catabolic process"/>
    <property type="evidence" value="ECO:0007669"/>
    <property type="project" value="InterPro"/>
</dbReference>
<keyword evidence="5" id="KW-0378">Hydrolase</keyword>
<feature type="region of interest" description="Disordered" evidence="7">
    <location>
        <begin position="368"/>
        <end position="394"/>
    </location>
</feature>
<dbReference type="CDD" id="cd16104">
    <property type="entry name" value="Ubl_USP14_like"/>
    <property type="match status" value="1"/>
</dbReference>
<evidence type="ECO:0000313" key="11">
    <source>
        <dbReference type="Proteomes" id="UP000007799"/>
    </source>
</evidence>
<feature type="domain" description="USP" evidence="9">
    <location>
        <begin position="101"/>
        <end position="394"/>
    </location>
</feature>
<keyword evidence="6" id="KW-0788">Thiol protease</keyword>
<dbReference type="InParanoid" id="F2URH5"/>
<dbReference type="GO" id="GO:0061136">
    <property type="term" value="P:regulation of proteasomal protein catabolic process"/>
    <property type="evidence" value="ECO:0007669"/>
    <property type="project" value="TreeGrafter"/>
</dbReference>
<dbReference type="PANTHER" id="PTHR43982:SF1">
    <property type="entry name" value="UBIQUITIN CARBOXYL-TERMINAL HYDROLASE 14"/>
    <property type="match status" value="1"/>
</dbReference>
<dbReference type="InterPro" id="IPR029071">
    <property type="entry name" value="Ubiquitin-like_domsf"/>
</dbReference>
<keyword evidence="11" id="KW-1185">Reference proteome</keyword>
<dbReference type="PROSITE" id="PS00972">
    <property type="entry name" value="USP_1"/>
    <property type="match status" value="1"/>
</dbReference>
<dbReference type="GeneID" id="16068733"/>
<protein>
    <recommendedName>
        <fullName evidence="2">ubiquitinyl hydrolase 1</fullName>
        <ecNumber evidence="2">3.4.19.12</ecNumber>
    </recommendedName>
</protein>
<dbReference type="MEROPS" id="C19.A70"/>
<reference evidence="10" key="1">
    <citation type="submission" date="2009-08" db="EMBL/GenBank/DDBJ databases">
        <title>Annotation of Salpingoeca rosetta.</title>
        <authorList>
            <consortium name="The Broad Institute Genome Sequencing Platform"/>
            <person name="Russ C."/>
            <person name="Cuomo C."/>
            <person name="Burger G."/>
            <person name="Gray M.W."/>
            <person name="Holland P.W.H."/>
            <person name="King N."/>
            <person name="Lang F.B.F."/>
            <person name="Roger A.J."/>
            <person name="Ruiz-Trillo I."/>
            <person name="Young S.K."/>
            <person name="Zeng Q."/>
            <person name="Gargeya S."/>
            <person name="Alvarado L."/>
            <person name="Berlin A."/>
            <person name="Chapman S.B."/>
            <person name="Chen Z."/>
            <person name="Freedman E."/>
            <person name="Gellesch M."/>
            <person name="Goldberg J."/>
            <person name="Griggs A."/>
            <person name="Gujja S."/>
            <person name="Heilman E."/>
            <person name="Heiman D."/>
            <person name="Howarth C."/>
            <person name="Mehta T."/>
            <person name="Neiman D."/>
            <person name="Pearson M."/>
            <person name="Roberts A."/>
            <person name="Saif S."/>
            <person name="Shea T."/>
            <person name="Shenoy N."/>
            <person name="Sisk P."/>
            <person name="Stolte C."/>
            <person name="Sykes S."/>
            <person name="White J."/>
            <person name="Yandava C."/>
            <person name="Haas B."/>
            <person name="Nusbaum C."/>
            <person name="Birren B."/>
        </authorList>
    </citation>
    <scope>NUCLEOTIDE SEQUENCE [LARGE SCALE GENOMIC DNA]</scope>
    <source>
        <strain evidence="10">ATCC 50818</strain>
    </source>
</reference>
<dbReference type="InterPro" id="IPR018200">
    <property type="entry name" value="USP_CS"/>
</dbReference>
<dbReference type="InterPro" id="IPR001394">
    <property type="entry name" value="Peptidase_C19_UCH"/>
</dbReference>
<evidence type="ECO:0000256" key="4">
    <source>
        <dbReference type="ARBA" id="ARBA00022786"/>
    </source>
</evidence>
<dbReference type="STRING" id="946362.F2URH5"/>